<keyword evidence="2" id="KW-0812">Transmembrane</keyword>
<feature type="compositionally biased region" description="Gly residues" evidence="1">
    <location>
        <begin position="163"/>
        <end position="181"/>
    </location>
</feature>
<evidence type="ECO:0000256" key="1">
    <source>
        <dbReference type="SAM" id="MobiDB-lite"/>
    </source>
</evidence>
<evidence type="ECO:0000256" key="3">
    <source>
        <dbReference type="SAM" id="SignalP"/>
    </source>
</evidence>
<gene>
    <name evidence="4" type="ORF">JOF43_000787</name>
</gene>
<dbReference type="EMBL" id="JAGIOD010000001">
    <property type="protein sequence ID" value="MBP2380830.1"/>
    <property type="molecule type" value="Genomic_DNA"/>
</dbReference>
<proteinExistence type="predicted"/>
<accession>A0ABS4WXB1</accession>
<protein>
    <submittedName>
        <fullName evidence="4">Uncharacterized protein</fullName>
    </submittedName>
</protein>
<feature type="transmembrane region" description="Helical" evidence="2">
    <location>
        <begin position="252"/>
        <end position="277"/>
    </location>
</feature>
<feature type="signal peptide" evidence="3">
    <location>
        <begin position="1"/>
        <end position="27"/>
    </location>
</feature>
<keyword evidence="3" id="KW-0732">Signal</keyword>
<keyword evidence="5" id="KW-1185">Reference proteome</keyword>
<evidence type="ECO:0000313" key="4">
    <source>
        <dbReference type="EMBL" id="MBP2380830.1"/>
    </source>
</evidence>
<evidence type="ECO:0000313" key="5">
    <source>
        <dbReference type="Proteomes" id="UP001519290"/>
    </source>
</evidence>
<feature type="compositionally biased region" description="Low complexity" evidence="1">
    <location>
        <begin position="189"/>
        <end position="216"/>
    </location>
</feature>
<dbReference type="Proteomes" id="UP001519290">
    <property type="component" value="Unassembled WGS sequence"/>
</dbReference>
<reference evidence="4 5" key="1">
    <citation type="submission" date="2021-03" db="EMBL/GenBank/DDBJ databases">
        <title>Sequencing the genomes of 1000 actinobacteria strains.</title>
        <authorList>
            <person name="Klenk H.-P."/>
        </authorList>
    </citation>
    <scope>NUCLEOTIDE SEQUENCE [LARGE SCALE GENOMIC DNA]</scope>
    <source>
        <strain evidence="4 5">DSM 14566</strain>
    </source>
</reference>
<organism evidence="4 5">
    <name type="scientific">Brachybacterium sacelli</name>
    <dbReference type="NCBI Taxonomy" id="173364"/>
    <lineage>
        <taxon>Bacteria</taxon>
        <taxon>Bacillati</taxon>
        <taxon>Actinomycetota</taxon>
        <taxon>Actinomycetes</taxon>
        <taxon>Micrococcales</taxon>
        <taxon>Dermabacteraceae</taxon>
        <taxon>Brachybacterium</taxon>
    </lineage>
</organism>
<feature type="region of interest" description="Disordered" evidence="1">
    <location>
        <begin position="162"/>
        <end position="243"/>
    </location>
</feature>
<comment type="caution">
    <text evidence="4">The sequence shown here is derived from an EMBL/GenBank/DDBJ whole genome shotgun (WGS) entry which is preliminary data.</text>
</comment>
<evidence type="ECO:0000256" key="2">
    <source>
        <dbReference type="SAM" id="Phobius"/>
    </source>
</evidence>
<keyword evidence="2" id="KW-0472">Membrane</keyword>
<feature type="chain" id="PRO_5047133109" evidence="3">
    <location>
        <begin position="28"/>
        <end position="296"/>
    </location>
</feature>
<keyword evidence="2" id="KW-1133">Transmembrane helix</keyword>
<name>A0ABS4WXB1_9MICO</name>
<sequence length="296" mass="29316">MTANRRIAVVLGAALVLLLAMSTIARAEGTEQVVQGRYLELLSVTSDGAENLSPGDTMRWAVKVSAPDVEDGTISRALVVGGALAEHVEVSVEACASRPTSTECAGGRTLLEDRGATSGQSYDLGTQAATDQKWLLVQVRLRADAPQSAQARAGTLSLQARGAGEGLGVSPGGGTGGGSDGGSADESEGSPGATDGAATGSNGSAGGSPKPTAGSGTSTGGSTGSDGSTGGFDSSTTGVADNTTDDQVPRGFLAATGMAVAVWLLAAAAFLLLGAALRRGRLALTTKDEHDKDSRP</sequence>
<feature type="compositionally biased region" description="Gly residues" evidence="1">
    <location>
        <begin position="217"/>
        <end position="230"/>
    </location>
</feature>
<dbReference type="RefSeq" id="WP_209899376.1">
    <property type="nucleotide sequence ID" value="NZ_BAAAJW010000015.1"/>
</dbReference>